<evidence type="ECO:0000313" key="12">
    <source>
        <dbReference type="Proteomes" id="UP000772812"/>
    </source>
</evidence>
<reference evidence="11 12" key="1">
    <citation type="journal article" date="2021" name="Syst. Appl. Microbiol.">
        <title>Persephonella atlantica sp. nov.: How to adapt to physico-chemical gradients in high temperature hydrothermal habitats.</title>
        <authorList>
            <person name="Francois D.X."/>
            <person name="Godfroy A."/>
            <person name="Mathien C."/>
            <person name="Aube J."/>
            <person name="Cathalot C."/>
            <person name="Lesongeur F."/>
            <person name="L'Haridon S."/>
            <person name="Philippon X."/>
            <person name="Roussel E.G."/>
        </authorList>
    </citation>
    <scope>NUCLEOTIDE SEQUENCE [LARGE SCALE GENOMIC DNA]</scope>
    <source>
        <strain evidence="11 12">MO1340</strain>
    </source>
</reference>
<keyword evidence="4" id="KW-0285">Flavoprotein</keyword>
<keyword evidence="12" id="KW-1185">Reference proteome</keyword>
<keyword evidence="7" id="KW-0274">FAD</keyword>
<protein>
    <recommendedName>
        <fullName evidence="3">FAD:protein FMN transferase</fullName>
        <ecNumber evidence="2">2.7.1.180</ecNumber>
    </recommendedName>
    <alternativeName>
        <fullName evidence="9">Flavin transferase</fullName>
    </alternativeName>
</protein>
<accession>A0ABS1GKL2</accession>
<keyword evidence="6" id="KW-0479">Metal-binding</keyword>
<evidence type="ECO:0000256" key="3">
    <source>
        <dbReference type="ARBA" id="ARBA00016337"/>
    </source>
</evidence>
<evidence type="ECO:0000256" key="1">
    <source>
        <dbReference type="ARBA" id="ARBA00001946"/>
    </source>
</evidence>
<comment type="caution">
    <text evidence="11">The sequence shown here is derived from an EMBL/GenBank/DDBJ whole genome shotgun (WGS) entry which is preliminary data.</text>
</comment>
<evidence type="ECO:0000256" key="2">
    <source>
        <dbReference type="ARBA" id="ARBA00011955"/>
    </source>
</evidence>
<comment type="cofactor">
    <cofactor evidence="1">
        <name>Mg(2+)</name>
        <dbReference type="ChEBI" id="CHEBI:18420"/>
    </cofactor>
</comment>
<dbReference type="PANTHER" id="PTHR30040:SF2">
    <property type="entry name" value="FAD:PROTEIN FMN TRANSFERASE"/>
    <property type="match status" value="1"/>
</dbReference>
<evidence type="ECO:0000256" key="9">
    <source>
        <dbReference type="ARBA" id="ARBA00031306"/>
    </source>
</evidence>
<evidence type="ECO:0000256" key="5">
    <source>
        <dbReference type="ARBA" id="ARBA00022679"/>
    </source>
</evidence>
<dbReference type="EC" id="2.7.1.180" evidence="2"/>
<keyword evidence="8" id="KW-0460">Magnesium</keyword>
<proteinExistence type="predicted"/>
<evidence type="ECO:0000256" key="6">
    <source>
        <dbReference type="ARBA" id="ARBA00022723"/>
    </source>
</evidence>
<dbReference type="SUPFAM" id="SSF143631">
    <property type="entry name" value="ApbE-like"/>
    <property type="match status" value="1"/>
</dbReference>
<dbReference type="PANTHER" id="PTHR30040">
    <property type="entry name" value="THIAMINE BIOSYNTHESIS LIPOPROTEIN APBE"/>
    <property type="match status" value="1"/>
</dbReference>
<comment type="catalytic activity">
    <reaction evidence="10">
        <text>L-threonyl-[protein] + FAD = FMN-L-threonyl-[protein] + AMP + H(+)</text>
        <dbReference type="Rhea" id="RHEA:36847"/>
        <dbReference type="Rhea" id="RHEA-COMP:11060"/>
        <dbReference type="Rhea" id="RHEA-COMP:11061"/>
        <dbReference type="ChEBI" id="CHEBI:15378"/>
        <dbReference type="ChEBI" id="CHEBI:30013"/>
        <dbReference type="ChEBI" id="CHEBI:57692"/>
        <dbReference type="ChEBI" id="CHEBI:74257"/>
        <dbReference type="ChEBI" id="CHEBI:456215"/>
        <dbReference type="EC" id="2.7.1.180"/>
    </reaction>
</comment>
<dbReference type="InterPro" id="IPR024932">
    <property type="entry name" value="ApbE"/>
</dbReference>
<sequence length="304" mass="34535">MYLITVALLVCVSLSFPYERTKYIMGIPVTVKTDRREVPAKIFSVFKKVDFYFSNYRKDSILCRLNRQKILNIDNFFRQMLEKSLTIYKDTYGYTDISIGNLTVRNGHAVDRCPAEKSDTTGIQNITIKGSVVVLKNGISLDFGAVGKGFAVDRAVEEIRGETEKTVINASGEIRCIGKCSVFIKNPFGNGAVAHFKTVKQETGISTSGTYERGNHLFNPFRKEFSASFISITLFSDIENVYLDGYATAVSVMPEEMAVEFLNRKKIGFVLIKKERCYIKGRYNDRFITELTFLINLPECKKRR</sequence>
<gene>
    <name evidence="11" type="ORF">GWK41_09310</name>
</gene>
<dbReference type="RefSeq" id="WP_200674790.1">
    <property type="nucleotide sequence ID" value="NZ_JAACYA010000002.1"/>
</dbReference>
<evidence type="ECO:0000256" key="8">
    <source>
        <dbReference type="ARBA" id="ARBA00022842"/>
    </source>
</evidence>
<organism evidence="11 12">
    <name type="scientific">Persephonella atlantica</name>
    <dbReference type="NCBI Taxonomy" id="2699429"/>
    <lineage>
        <taxon>Bacteria</taxon>
        <taxon>Pseudomonadati</taxon>
        <taxon>Aquificota</taxon>
        <taxon>Aquificia</taxon>
        <taxon>Aquificales</taxon>
        <taxon>Hydrogenothermaceae</taxon>
        <taxon>Persephonella</taxon>
    </lineage>
</organism>
<keyword evidence="5" id="KW-0808">Transferase</keyword>
<evidence type="ECO:0000256" key="7">
    <source>
        <dbReference type="ARBA" id="ARBA00022827"/>
    </source>
</evidence>
<evidence type="ECO:0000256" key="10">
    <source>
        <dbReference type="ARBA" id="ARBA00048540"/>
    </source>
</evidence>
<dbReference type="Gene3D" id="3.10.520.10">
    <property type="entry name" value="ApbE-like domains"/>
    <property type="match status" value="1"/>
</dbReference>
<dbReference type="EMBL" id="JAACYA010000002">
    <property type="protein sequence ID" value="MBK3333267.1"/>
    <property type="molecule type" value="Genomic_DNA"/>
</dbReference>
<evidence type="ECO:0000313" key="11">
    <source>
        <dbReference type="EMBL" id="MBK3333267.1"/>
    </source>
</evidence>
<evidence type="ECO:0000256" key="4">
    <source>
        <dbReference type="ARBA" id="ARBA00022630"/>
    </source>
</evidence>
<dbReference type="InterPro" id="IPR003374">
    <property type="entry name" value="ApbE-like_sf"/>
</dbReference>
<name>A0ABS1GKL2_9AQUI</name>
<dbReference type="Proteomes" id="UP000772812">
    <property type="component" value="Unassembled WGS sequence"/>
</dbReference>
<dbReference type="Pfam" id="PF02424">
    <property type="entry name" value="ApbE"/>
    <property type="match status" value="1"/>
</dbReference>